<dbReference type="Gene3D" id="3.40.50.1820">
    <property type="entry name" value="alpha/beta hydrolase"/>
    <property type="match status" value="1"/>
</dbReference>
<protein>
    <submittedName>
        <fullName evidence="3">Uncharacterized protein</fullName>
    </submittedName>
</protein>
<sequence length="287" mass="31675">MSVDSDPTFFGSVSVSPTTEDLERYSKLKRNRWPGPQSTALKVRNEEEEKQGSAKKALVNINKSVIFTIKTIKQGKPQPSKKVIAKRICYTILGVLVLIALLSILVYAFLIPLVIFLNPEFRRQLMFVGWQRSSPSELETPSALGFRCSTNLLIKTQYGAIGSWYTPPAASQPCGEVQPYAALTPTVLFVPTFGETRAATRRLALHKIISEDLGYHVLAFDYRGIADSDEVLPSVQTVVEDSVNLEKPYRDFTMKILACIDGRSTARPGHISTSVSSRKDGSLGFAG</sequence>
<dbReference type="KEGG" id="vde:111244810"/>
<keyword evidence="2" id="KW-0812">Transmembrane</keyword>
<keyword evidence="2" id="KW-0472">Membrane</keyword>
<evidence type="ECO:0000313" key="4">
    <source>
        <dbReference type="Proteomes" id="UP000594260"/>
    </source>
</evidence>
<feature type="region of interest" description="Disordered" evidence="1">
    <location>
        <begin position="266"/>
        <end position="287"/>
    </location>
</feature>
<dbReference type="InterPro" id="IPR029058">
    <property type="entry name" value="AB_hydrolase_fold"/>
</dbReference>
<dbReference type="GeneID" id="111244810"/>
<dbReference type="Proteomes" id="UP000594260">
    <property type="component" value="Unplaced"/>
</dbReference>
<evidence type="ECO:0000313" key="3">
    <source>
        <dbReference type="EnsemblMetazoa" id="XP_022647987"/>
    </source>
</evidence>
<keyword evidence="2" id="KW-1133">Transmembrane helix</keyword>
<keyword evidence="4" id="KW-1185">Reference proteome</keyword>
<name>A0A7M7J7R3_VARDE</name>
<evidence type="ECO:0000256" key="2">
    <source>
        <dbReference type="SAM" id="Phobius"/>
    </source>
</evidence>
<dbReference type="RefSeq" id="XP_022647987.1">
    <property type="nucleotide sequence ID" value="XM_022792252.1"/>
</dbReference>
<dbReference type="OrthoDB" id="10249433at2759"/>
<accession>A0A7M7J7R3</accession>
<dbReference type="InParanoid" id="A0A7M7J7R3"/>
<evidence type="ECO:0000256" key="1">
    <source>
        <dbReference type="SAM" id="MobiDB-lite"/>
    </source>
</evidence>
<feature type="transmembrane region" description="Helical" evidence="2">
    <location>
        <begin position="88"/>
        <end position="117"/>
    </location>
</feature>
<feature type="region of interest" description="Disordered" evidence="1">
    <location>
        <begin position="1"/>
        <end position="48"/>
    </location>
</feature>
<dbReference type="EnsemblMetazoa" id="XM_022792252">
    <property type="protein sequence ID" value="XP_022647987"/>
    <property type="gene ID" value="LOC111244810"/>
</dbReference>
<dbReference type="AlphaFoldDB" id="A0A7M7J7R3"/>
<dbReference type="SUPFAM" id="SSF53474">
    <property type="entry name" value="alpha/beta-Hydrolases"/>
    <property type="match status" value="1"/>
</dbReference>
<organism evidence="3 4">
    <name type="scientific">Varroa destructor</name>
    <name type="common">Honeybee mite</name>
    <dbReference type="NCBI Taxonomy" id="109461"/>
    <lineage>
        <taxon>Eukaryota</taxon>
        <taxon>Metazoa</taxon>
        <taxon>Ecdysozoa</taxon>
        <taxon>Arthropoda</taxon>
        <taxon>Chelicerata</taxon>
        <taxon>Arachnida</taxon>
        <taxon>Acari</taxon>
        <taxon>Parasitiformes</taxon>
        <taxon>Mesostigmata</taxon>
        <taxon>Gamasina</taxon>
        <taxon>Dermanyssoidea</taxon>
        <taxon>Varroidae</taxon>
        <taxon>Varroa</taxon>
    </lineage>
</organism>
<proteinExistence type="predicted"/>
<reference evidence="3" key="1">
    <citation type="submission" date="2021-01" db="UniProtKB">
        <authorList>
            <consortium name="EnsemblMetazoa"/>
        </authorList>
    </citation>
    <scope>IDENTIFICATION</scope>
</reference>